<feature type="coiled-coil region" evidence="4">
    <location>
        <begin position="4"/>
        <end position="66"/>
    </location>
</feature>
<keyword evidence="6" id="KW-1185">Reference proteome</keyword>
<dbReference type="KEGG" id="aar:Acear_0532"/>
<protein>
    <submittedName>
        <fullName evidence="5">Ferredoxin-like protein</fullName>
    </submittedName>
</protein>
<proteinExistence type="predicted"/>
<organism evidence="5 6">
    <name type="scientific">Acetohalobium arabaticum (strain ATCC 49924 / DSM 5501 / Z-7288)</name>
    <dbReference type="NCBI Taxonomy" id="574087"/>
    <lineage>
        <taxon>Bacteria</taxon>
        <taxon>Bacillati</taxon>
        <taxon>Bacillota</taxon>
        <taxon>Clostridia</taxon>
        <taxon>Halanaerobiales</taxon>
        <taxon>Halobacteroidaceae</taxon>
        <taxon>Acetohalobium</taxon>
    </lineage>
</organism>
<keyword evidence="2" id="KW-0408">Iron</keyword>
<evidence type="ECO:0000313" key="5">
    <source>
        <dbReference type="EMBL" id="ADL12075.1"/>
    </source>
</evidence>
<dbReference type="EMBL" id="CP002105">
    <property type="protein sequence ID" value="ADL12075.1"/>
    <property type="molecule type" value="Genomic_DNA"/>
</dbReference>
<dbReference type="Gene3D" id="3.40.30.10">
    <property type="entry name" value="Glutaredoxin"/>
    <property type="match status" value="1"/>
</dbReference>
<dbReference type="OrthoDB" id="9800692at2"/>
<dbReference type="PANTHER" id="PTHR43578">
    <property type="entry name" value="NADH-QUINONE OXIDOREDUCTASE SUBUNIT F"/>
    <property type="match status" value="1"/>
</dbReference>
<dbReference type="GO" id="GO:0046872">
    <property type="term" value="F:metal ion binding"/>
    <property type="evidence" value="ECO:0007669"/>
    <property type="project" value="UniProtKB-KW"/>
</dbReference>
<keyword evidence="3" id="KW-0411">Iron-sulfur</keyword>
<keyword evidence="4" id="KW-0175">Coiled coil</keyword>
<dbReference type="Proteomes" id="UP000001661">
    <property type="component" value="Chromosome"/>
</dbReference>
<sequence>MKSLEELDKIRQQAKEEMKLRDNDEEIRINIPMSTCGISAGAREVLNVISEELDRQEIDNVTLNQRGCIGLCHYEPIVEVKESDQEVVTYGNITPEGARRIIEEHIVNGQIIEELVIK</sequence>
<dbReference type="CDD" id="cd02980">
    <property type="entry name" value="TRX_Fd_family"/>
    <property type="match status" value="1"/>
</dbReference>
<keyword evidence="1" id="KW-0479">Metal-binding</keyword>
<dbReference type="PANTHER" id="PTHR43578:SF3">
    <property type="entry name" value="NADH-QUINONE OXIDOREDUCTASE SUBUNIT F"/>
    <property type="match status" value="1"/>
</dbReference>
<accession>D9QV16</accession>
<reference evidence="5 6" key="1">
    <citation type="journal article" date="2010" name="Stand. Genomic Sci.">
        <title>Complete genome sequence of Acetohalobium arabaticum type strain (Z-7288).</title>
        <authorList>
            <person name="Sikorski J."/>
            <person name="Lapidus A."/>
            <person name="Chertkov O."/>
            <person name="Lucas S."/>
            <person name="Copeland A."/>
            <person name="Glavina Del Rio T."/>
            <person name="Nolan M."/>
            <person name="Tice H."/>
            <person name="Cheng J.F."/>
            <person name="Han C."/>
            <person name="Brambilla E."/>
            <person name="Pitluck S."/>
            <person name="Liolios K."/>
            <person name="Ivanova N."/>
            <person name="Mavromatis K."/>
            <person name="Mikhailova N."/>
            <person name="Pati A."/>
            <person name="Bruce D."/>
            <person name="Detter C."/>
            <person name="Tapia R."/>
            <person name="Goodwin L."/>
            <person name="Chen A."/>
            <person name="Palaniappan K."/>
            <person name="Land M."/>
            <person name="Hauser L."/>
            <person name="Chang Y.J."/>
            <person name="Jeffries C.D."/>
            <person name="Rohde M."/>
            <person name="Goker M."/>
            <person name="Spring S."/>
            <person name="Woyke T."/>
            <person name="Bristow J."/>
            <person name="Eisen J.A."/>
            <person name="Markowitz V."/>
            <person name="Hugenholtz P."/>
            <person name="Kyrpides N.C."/>
            <person name="Klenk H.P."/>
        </authorList>
    </citation>
    <scope>NUCLEOTIDE SEQUENCE [LARGE SCALE GENOMIC DNA]</scope>
    <source>
        <strain evidence="6">ATCC 49924 / DSM 5501 / Z-7288</strain>
    </source>
</reference>
<evidence type="ECO:0000256" key="1">
    <source>
        <dbReference type="ARBA" id="ARBA00022723"/>
    </source>
</evidence>
<evidence type="ECO:0000313" key="6">
    <source>
        <dbReference type="Proteomes" id="UP000001661"/>
    </source>
</evidence>
<dbReference type="HOGENOM" id="CLU_126515_4_0_9"/>
<dbReference type="SUPFAM" id="SSF52833">
    <property type="entry name" value="Thioredoxin-like"/>
    <property type="match status" value="1"/>
</dbReference>
<evidence type="ECO:0000256" key="2">
    <source>
        <dbReference type="ARBA" id="ARBA00023004"/>
    </source>
</evidence>
<evidence type="ECO:0000256" key="4">
    <source>
        <dbReference type="SAM" id="Coils"/>
    </source>
</evidence>
<dbReference type="InterPro" id="IPR036249">
    <property type="entry name" value="Thioredoxin-like_sf"/>
</dbReference>
<dbReference type="RefSeq" id="WP_013277521.1">
    <property type="nucleotide sequence ID" value="NC_014378.1"/>
</dbReference>
<gene>
    <name evidence="5" type="ordered locus">Acear_0532</name>
</gene>
<dbReference type="STRING" id="574087.Acear_0532"/>
<name>D9QV16_ACEAZ</name>
<dbReference type="AlphaFoldDB" id="D9QV16"/>
<dbReference type="eggNOG" id="COG3411">
    <property type="taxonomic scope" value="Bacteria"/>
</dbReference>
<dbReference type="GO" id="GO:0051536">
    <property type="term" value="F:iron-sulfur cluster binding"/>
    <property type="evidence" value="ECO:0007669"/>
    <property type="project" value="UniProtKB-KW"/>
</dbReference>
<dbReference type="Pfam" id="PF01257">
    <property type="entry name" value="2Fe-2S_thioredx"/>
    <property type="match status" value="1"/>
</dbReference>
<evidence type="ECO:0000256" key="3">
    <source>
        <dbReference type="ARBA" id="ARBA00023014"/>
    </source>
</evidence>